<sequence length="51" mass="5542">MGPNRSRSHGHAVAHEDNDEATEIYDEDAGEVEVPDDNVGCNEGCKILESE</sequence>
<name>A0A840MT96_9BRAD</name>
<evidence type="ECO:0000256" key="1">
    <source>
        <dbReference type="SAM" id="MobiDB-lite"/>
    </source>
</evidence>
<protein>
    <submittedName>
        <fullName evidence="2">Uncharacterized protein</fullName>
    </submittedName>
</protein>
<evidence type="ECO:0000313" key="2">
    <source>
        <dbReference type="EMBL" id="MBB5051005.1"/>
    </source>
</evidence>
<feature type="region of interest" description="Disordered" evidence="1">
    <location>
        <begin position="1"/>
        <end position="21"/>
    </location>
</feature>
<comment type="caution">
    <text evidence="2">The sequence shown here is derived from an EMBL/GenBank/DDBJ whole genome shotgun (WGS) entry which is preliminary data.</text>
</comment>
<proteinExistence type="predicted"/>
<dbReference type="EMBL" id="JACHIJ010000002">
    <property type="protein sequence ID" value="MBB5051005.1"/>
    <property type="molecule type" value="Genomic_DNA"/>
</dbReference>
<evidence type="ECO:0000313" key="3">
    <source>
        <dbReference type="Proteomes" id="UP000521227"/>
    </source>
</evidence>
<dbReference type="Proteomes" id="UP000521227">
    <property type="component" value="Unassembled WGS sequence"/>
</dbReference>
<reference evidence="2 3" key="1">
    <citation type="submission" date="2020-08" db="EMBL/GenBank/DDBJ databases">
        <title>Genomic Encyclopedia of Type Strains, Phase IV (KMG-IV): sequencing the most valuable type-strain genomes for metagenomic binning, comparative biology and taxonomic classification.</title>
        <authorList>
            <person name="Goeker M."/>
        </authorList>
    </citation>
    <scope>NUCLEOTIDE SEQUENCE [LARGE SCALE GENOMIC DNA]</scope>
    <source>
        <strain evidence="2 3">DSM 17498</strain>
    </source>
</reference>
<gene>
    <name evidence="2" type="ORF">HNQ36_000959</name>
</gene>
<accession>A0A840MT96</accession>
<dbReference type="AlphaFoldDB" id="A0A840MT96"/>
<organism evidence="2 3">
    <name type="scientific">Afipia massiliensis</name>
    <dbReference type="NCBI Taxonomy" id="211460"/>
    <lineage>
        <taxon>Bacteria</taxon>
        <taxon>Pseudomonadati</taxon>
        <taxon>Pseudomonadota</taxon>
        <taxon>Alphaproteobacteria</taxon>
        <taxon>Hyphomicrobiales</taxon>
        <taxon>Nitrobacteraceae</taxon>
        <taxon>Afipia</taxon>
    </lineage>
</organism>
<feature type="compositionally biased region" description="Basic residues" evidence="1">
    <location>
        <begin position="1"/>
        <end position="12"/>
    </location>
</feature>